<gene>
    <name evidence="11" type="primary">PLEST003837</name>
    <name evidence="11" type="ORF">PLESTB_001107500</name>
</gene>
<dbReference type="GO" id="GO:0000444">
    <property type="term" value="C:MIS12/MIND type complex"/>
    <property type="evidence" value="ECO:0007669"/>
    <property type="project" value="TreeGrafter"/>
</dbReference>
<dbReference type="AlphaFoldDB" id="A0A9W6BQI4"/>
<evidence type="ECO:0000256" key="5">
    <source>
        <dbReference type="ARBA" id="ARBA00022776"/>
    </source>
</evidence>
<evidence type="ECO:0000313" key="12">
    <source>
        <dbReference type="Proteomes" id="UP001165080"/>
    </source>
</evidence>
<keyword evidence="9" id="KW-0137">Centromere</keyword>
<evidence type="ECO:0000256" key="2">
    <source>
        <dbReference type="ARBA" id="ARBA00008643"/>
    </source>
</evidence>
<dbReference type="PANTHER" id="PTHR14527">
    <property type="entry name" value="PROTEIN MIS12 HOMOLOG"/>
    <property type="match status" value="1"/>
</dbReference>
<evidence type="ECO:0000256" key="10">
    <source>
        <dbReference type="SAM" id="Coils"/>
    </source>
</evidence>
<comment type="similarity">
    <text evidence="2">Belongs to the mis12 family.</text>
</comment>
<sequence length="237" mass="24974">MASQSEPASCQTFVGDVHNMVLDYCADGVDAFLGCVAPPLEGALTSAGASIVGDGLLAEGSQRLYNSLVAKASSSLELFEHYCANKVFQKPVQVSLPQMDPASLPCARADAFGADDTENEEQLLARIASLRQEIRKVDRRCVNLHQELQRVDKVISSCGDTSYVQAAASTALGNKKTILAIAEAAEQLQEIMDKAARLRAGSQQAAGTKQGIENSQVGPSGVTLRSTSGVDVFAQAV</sequence>
<comment type="subcellular location">
    <subcellularLocation>
        <location evidence="1">Chromosome</location>
        <location evidence="1">Centromere</location>
        <location evidence="1">Kinetochore</location>
    </subcellularLocation>
</comment>
<protein>
    <submittedName>
        <fullName evidence="11">Uncharacterized protein</fullName>
    </submittedName>
</protein>
<dbReference type="OrthoDB" id="545181at2759"/>
<evidence type="ECO:0000256" key="4">
    <source>
        <dbReference type="ARBA" id="ARBA00022618"/>
    </source>
</evidence>
<keyword evidence="12" id="KW-1185">Reference proteome</keyword>
<accession>A0A9W6BQI4</accession>
<keyword evidence="8" id="KW-0131">Cell cycle</keyword>
<dbReference type="InterPro" id="IPR008685">
    <property type="entry name" value="Centromere_Mis12"/>
</dbReference>
<dbReference type="GO" id="GO:0051382">
    <property type="term" value="P:kinetochore assembly"/>
    <property type="evidence" value="ECO:0007669"/>
    <property type="project" value="TreeGrafter"/>
</dbReference>
<keyword evidence="3" id="KW-0158">Chromosome</keyword>
<feature type="coiled-coil region" evidence="10">
    <location>
        <begin position="120"/>
        <end position="147"/>
    </location>
</feature>
<keyword evidence="4" id="KW-0132">Cell division</keyword>
<comment type="caution">
    <text evidence="11">The sequence shown here is derived from an EMBL/GenBank/DDBJ whole genome shotgun (WGS) entry which is preliminary data.</text>
</comment>
<keyword evidence="5" id="KW-0498">Mitosis</keyword>
<name>A0A9W6BQI4_9CHLO</name>
<evidence type="ECO:0000256" key="1">
    <source>
        <dbReference type="ARBA" id="ARBA00004629"/>
    </source>
</evidence>
<dbReference type="GO" id="GO:0000070">
    <property type="term" value="P:mitotic sister chromatid segregation"/>
    <property type="evidence" value="ECO:0007669"/>
    <property type="project" value="TreeGrafter"/>
</dbReference>
<reference evidence="11 12" key="1">
    <citation type="journal article" date="2023" name="Commun. Biol.">
        <title>Reorganization of the ancestral sex-determining regions during the evolution of trioecy in Pleodorina starrii.</title>
        <authorList>
            <person name="Takahashi K."/>
            <person name="Suzuki S."/>
            <person name="Kawai-Toyooka H."/>
            <person name="Yamamoto K."/>
            <person name="Hamaji T."/>
            <person name="Ootsuki R."/>
            <person name="Yamaguchi H."/>
            <person name="Kawachi M."/>
            <person name="Higashiyama T."/>
            <person name="Nozaki H."/>
        </authorList>
    </citation>
    <scope>NUCLEOTIDE SEQUENCE [LARGE SCALE GENOMIC DNA]</scope>
    <source>
        <strain evidence="11 12">NIES-4479</strain>
    </source>
</reference>
<keyword evidence="7 10" id="KW-0175">Coiled coil</keyword>
<evidence type="ECO:0000256" key="8">
    <source>
        <dbReference type="ARBA" id="ARBA00023306"/>
    </source>
</evidence>
<evidence type="ECO:0000256" key="9">
    <source>
        <dbReference type="ARBA" id="ARBA00023328"/>
    </source>
</evidence>
<evidence type="ECO:0000256" key="7">
    <source>
        <dbReference type="ARBA" id="ARBA00023054"/>
    </source>
</evidence>
<dbReference type="GO" id="GO:0005634">
    <property type="term" value="C:nucleus"/>
    <property type="evidence" value="ECO:0007669"/>
    <property type="project" value="InterPro"/>
</dbReference>
<evidence type="ECO:0000313" key="11">
    <source>
        <dbReference type="EMBL" id="GLC56464.1"/>
    </source>
</evidence>
<organism evidence="11 12">
    <name type="scientific">Pleodorina starrii</name>
    <dbReference type="NCBI Taxonomy" id="330485"/>
    <lineage>
        <taxon>Eukaryota</taxon>
        <taxon>Viridiplantae</taxon>
        <taxon>Chlorophyta</taxon>
        <taxon>core chlorophytes</taxon>
        <taxon>Chlorophyceae</taxon>
        <taxon>CS clade</taxon>
        <taxon>Chlamydomonadales</taxon>
        <taxon>Volvocaceae</taxon>
        <taxon>Pleodorina</taxon>
    </lineage>
</organism>
<proteinExistence type="inferred from homology"/>
<keyword evidence="6" id="KW-0995">Kinetochore</keyword>
<dbReference type="Pfam" id="PF05859">
    <property type="entry name" value="Mis12"/>
    <property type="match status" value="1"/>
</dbReference>
<evidence type="ECO:0000256" key="3">
    <source>
        <dbReference type="ARBA" id="ARBA00022454"/>
    </source>
</evidence>
<dbReference type="GO" id="GO:0051301">
    <property type="term" value="P:cell division"/>
    <property type="evidence" value="ECO:0007669"/>
    <property type="project" value="UniProtKB-KW"/>
</dbReference>
<dbReference type="Proteomes" id="UP001165080">
    <property type="component" value="Unassembled WGS sequence"/>
</dbReference>
<dbReference type="PANTHER" id="PTHR14527:SF2">
    <property type="entry name" value="PROTEIN MIS12 HOMOLOG"/>
    <property type="match status" value="1"/>
</dbReference>
<evidence type="ECO:0000256" key="6">
    <source>
        <dbReference type="ARBA" id="ARBA00022838"/>
    </source>
</evidence>
<dbReference type="EMBL" id="BRXU01000015">
    <property type="protein sequence ID" value="GLC56464.1"/>
    <property type="molecule type" value="Genomic_DNA"/>
</dbReference>